<dbReference type="EMBL" id="BQKI01000006">
    <property type="protein sequence ID" value="GJM96649.1"/>
    <property type="molecule type" value="Genomic_DNA"/>
</dbReference>
<gene>
    <name evidence="2" type="primary">ga13510</name>
    <name evidence="2" type="ORF">PR202_ga13510</name>
</gene>
<feature type="domain" description="Topoisomerase 6 subunit A/Spo11 TOPRIM" evidence="1">
    <location>
        <begin position="31"/>
        <end position="120"/>
    </location>
</feature>
<dbReference type="GO" id="GO:0000228">
    <property type="term" value="C:nuclear chromosome"/>
    <property type="evidence" value="ECO:0007669"/>
    <property type="project" value="TreeGrafter"/>
</dbReference>
<dbReference type="GO" id="GO:0042138">
    <property type="term" value="P:meiotic DNA double-strand break formation"/>
    <property type="evidence" value="ECO:0007669"/>
    <property type="project" value="TreeGrafter"/>
</dbReference>
<accession>A0AAV5CEX2</accession>
<dbReference type="SUPFAM" id="SSF56726">
    <property type="entry name" value="DNA topoisomerase IV, alpha subunit"/>
    <property type="match status" value="1"/>
</dbReference>
<sequence length="120" mass="13907">MTNSVKKTAALLLQEEATQIFQQEGMLFILEVSLVCYCNVDSDPYGFDIMATYKFGSLKLAYDAKFLRVPNIRWLGVFTSDLKEYCLPDCCRLQLSPEDRRKAEGILTRCYMSREAPEWR</sequence>
<dbReference type="GO" id="GO:0003918">
    <property type="term" value="F:DNA topoisomerase type II (double strand cut, ATP-hydrolyzing) activity"/>
    <property type="evidence" value="ECO:0007669"/>
    <property type="project" value="InterPro"/>
</dbReference>
<evidence type="ECO:0000313" key="3">
    <source>
        <dbReference type="Proteomes" id="UP001054889"/>
    </source>
</evidence>
<dbReference type="PANTHER" id="PTHR10848">
    <property type="entry name" value="MEIOTIC RECOMBINATION PROTEIN SPO11"/>
    <property type="match status" value="1"/>
</dbReference>
<dbReference type="GO" id="GO:0007131">
    <property type="term" value="P:reciprocal meiotic recombination"/>
    <property type="evidence" value="ECO:0007669"/>
    <property type="project" value="TreeGrafter"/>
</dbReference>
<dbReference type="InterPro" id="IPR002815">
    <property type="entry name" value="Spo11/TopoVI_A"/>
</dbReference>
<dbReference type="InterPro" id="IPR036078">
    <property type="entry name" value="Spo11/TopoVI_A_sf"/>
</dbReference>
<organism evidence="2 3">
    <name type="scientific">Eleusine coracana subsp. coracana</name>
    <dbReference type="NCBI Taxonomy" id="191504"/>
    <lineage>
        <taxon>Eukaryota</taxon>
        <taxon>Viridiplantae</taxon>
        <taxon>Streptophyta</taxon>
        <taxon>Embryophyta</taxon>
        <taxon>Tracheophyta</taxon>
        <taxon>Spermatophyta</taxon>
        <taxon>Magnoliopsida</taxon>
        <taxon>Liliopsida</taxon>
        <taxon>Poales</taxon>
        <taxon>Poaceae</taxon>
        <taxon>PACMAD clade</taxon>
        <taxon>Chloridoideae</taxon>
        <taxon>Cynodonteae</taxon>
        <taxon>Eleusininae</taxon>
        <taxon>Eleusine</taxon>
    </lineage>
</organism>
<dbReference type="Proteomes" id="UP001054889">
    <property type="component" value="Unassembled WGS sequence"/>
</dbReference>
<dbReference type="GO" id="GO:0003677">
    <property type="term" value="F:DNA binding"/>
    <property type="evidence" value="ECO:0007669"/>
    <property type="project" value="InterPro"/>
</dbReference>
<protein>
    <recommendedName>
        <fullName evidence="1">Topoisomerase 6 subunit A/Spo11 TOPRIM domain-containing protein</fullName>
    </recommendedName>
</protein>
<dbReference type="Pfam" id="PF21180">
    <property type="entry name" value="TOP6A-Spo11_Toprim"/>
    <property type="match status" value="1"/>
</dbReference>
<reference evidence="2" key="2">
    <citation type="submission" date="2021-12" db="EMBL/GenBank/DDBJ databases">
        <title>Resequencing data analysis of finger millet.</title>
        <authorList>
            <person name="Hatakeyama M."/>
            <person name="Aluri S."/>
            <person name="Balachadran M.T."/>
            <person name="Sivarajan S.R."/>
            <person name="Poveda L."/>
            <person name="Shimizu-Inatsugi R."/>
            <person name="Schlapbach R."/>
            <person name="Sreeman S.M."/>
            <person name="Shimizu K.K."/>
        </authorList>
    </citation>
    <scope>NUCLEOTIDE SEQUENCE</scope>
</reference>
<dbReference type="PANTHER" id="PTHR10848:SF3">
    <property type="entry name" value="MEIOTIC RECOMBINATION PROTEIN SPO11-1"/>
    <property type="match status" value="1"/>
</dbReference>
<evidence type="ECO:0000313" key="2">
    <source>
        <dbReference type="EMBL" id="GJM96649.1"/>
    </source>
</evidence>
<comment type="caution">
    <text evidence="2">The sequence shown here is derived from an EMBL/GenBank/DDBJ whole genome shotgun (WGS) entry which is preliminary data.</text>
</comment>
<keyword evidence="3" id="KW-1185">Reference proteome</keyword>
<proteinExistence type="predicted"/>
<name>A0AAV5CEX2_ELECO</name>
<dbReference type="AlphaFoldDB" id="A0AAV5CEX2"/>
<reference evidence="2" key="1">
    <citation type="journal article" date="2018" name="DNA Res.">
        <title>Multiple hybrid de novo genome assembly of finger millet, an orphan allotetraploid crop.</title>
        <authorList>
            <person name="Hatakeyama M."/>
            <person name="Aluri S."/>
            <person name="Balachadran M.T."/>
            <person name="Sivarajan S.R."/>
            <person name="Patrignani A."/>
            <person name="Gruter S."/>
            <person name="Poveda L."/>
            <person name="Shimizu-Inatsugi R."/>
            <person name="Baeten J."/>
            <person name="Francoijs K.J."/>
            <person name="Nataraja K.N."/>
            <person name="Reddy Y.A.N."/>
            <person name="Phadnis S."/>
            <person name="Ravikumar R.L."/>
            <person name="Schlapbach R."/>
            <person name="Sreeman S.M."/>
            <person name="Shimizu K.K."/>
        </authorList>
    </citation>
    <scope>NUCLEOTIDE SEQUENCE</scope>
</reference>
<dbReference type="Gene3D" id="3.40.1360.10">
    <property type="match status" value="1"/>
</dbReference>
<dbReference type="GO" id="GO:0000706">
    <property type="term" value="P:meiotic DNA double-strand break processing"/>
    <property type="evidence" value="ECO:0007669"/>
    <property type="project" value="TreeGrafter"/>
</dbReference>
<dbReference type="InterPro" id="IPR034136">
    <property type="entry name" value="TOPRIM_Topo6A/Spo11"/>
</dbReference>
<evidence type="ECO:0000259" key="1">
    <source>
        <dbReference type="Pfam" id="PF21180"/>
    </source>
</evidence>